<dbReference type="SMART" id="SM00086">
    <property type="entry name" value="PAC"/>
    <property type="match status" value="1"/>
</dbReference>
<accession>B8HSJ9</accession>
<dbReference type="STRING" id="395961.Cyan7425_3662"/>
<dbReference type="Pfam" id="PF08447">
    <property type="entry name" value="PAS_3"/>
    <property type="match status" value="1"/>
</dbReference>
<dbReference type="PROSITE" id="PS50883">
    <property type="entry name" value="EAL"/>
    <property type="match status" value="1"/>
</dbReference>
<dbReference type="AlphaFoldDB" id="B8HSJ9"/>
<dbReference type="PANTHER" id="PTHR44757">
    <property type="entry name" value="DIGUANYLATE CYCLASE DGCP"/>
    <property type="match status" value="1"/>
</dbReference>
<dbReference type="NCBIfam" id="TIGR00254">
    <property type="entry name" value="GGDEF"/>
    <property type="match status" value="1"/>
</dbReference>
<name>B8HSJ9_CYAP4</name>
<dbReference type="Pfam" id="PF00563">
    <property type="entry name" value="EAL"/>
    <property type="match status" value="1"/>
</dbReference>
<gene>
    <name evidence="6" type="ordered locus">Cyan7425_3662</name>
</gene>
<dbReference type="HOGENOM" id="CLU_000445_70_20_3"/>
<dbReference type="Pfam" id="PF00498">
    <property type="entry name" value="FHA"/>
    <property type="match status" value="1"/>
</dbReference>
<dbReference type="InterPro" id="IPR035919">
    <property type="entry name" value="EAL_sf"/>
</dbReference>
<feature type="domain" description="PAC" evidence="3">
    <location>
        <begin position="344"/>
        <end position="396"/>
    </location>
</feature>
<evidence type="ECO:0000259" key="2">
    <source>
        <dbReference type="PROSITE" id="PS50112"/>
    </source>
</evidence>
<dbReference type="PROSITE" id="PS50006">
    <property type="entry name" value="FHA_DOMAIN"/>
    <property type="match status" value="1"/>
</dbReference>
<dbReference type="InterPro" id="IPR000700">
    <property type="entry name" value="PAS-assoc_C"/>
</dbReference>
<dbReference type="InterPro" id="IPR000014">
    <property type="entry name" value="PAS"/>
</dbReference>
<evidence type="ECO:0000259" key="5">
    <source>
        <dbReference type="PROSITE" id="PS50887"/>
    </source>
</evidence>
<dbReference type="OrthoDB" id="425396at2"/>
<dbReference type="InterPro" id="IPR000160">
    <property type="entry name" value="GGDEF_dom"/>
</dbReference>
<evidence type="ECO:0000259" key="1">
    <source>
        <dbReference type="PROSITE" id="PS50006"/>
    </source>
</evidence>
<dbReference type="InterPro" id="IPR013655">
    <property type="entry name" value="PAS_fold_3"/>
</dbReference>
<dbReference type="Pfam" id="PF00990">
    <property type="entry name" value="GGDEF"/>
    <property type="match status" value="1"/>
</dbReference>
<feature type="domain" description="FHA" evidence="1">
    <location>
        <begin position="31"/>
        <end position="91"/>
    </location>
</feature>
<dbReference type="InterPro" id="IPR052155">
    <property type="entry name" value="Biofilm_reg_signaling"/>
</dbReference>
<evidence type="ECO:0000259" key="4">
    <source>
        <dbReference type="PROSITE" id="PS50883"/>
    </source>
</evidence>
<dbReference type="SUPFAM" id="SSF49879">
    <property type="entry name" value="SMAD/FHA domain"/>
    <property type="match status" value="1"/>
</dbReference>
<dbReference type="FunFam" id="3.30.70.270:FF:000001">
    <property type="entry name" value="Diguanylate cyclase domain protein"/>
    <property type="match status" value="1"/>
</dbReference>
<dbReference type="SMART" id="SM00240">
    <property type="entry name" value="FHA"/>
    <property type="match status" value="1"/>
</dbReference>
<dbReference type="EMBL" id="CP001344">
    <property type="protein sequence ID" value="ACL45982.1"/>
    <property type="molecule type" value="Genomic_DNA"/>
</dbReference>
<dbReference type="SUPFAM" id="SSF55785">
    <property type="entry name" value="PYP-like sensor domain (PAS domain)"/>
    <property type="match status" value="2"/>
</dbReference>
<dbReference type="CDD" id="cd00130">
    <property type="entry name" value="PAS"/>
    <property type="match status" value="1"/>
</dbReference>
<dbReference type="PROSITE" id="PS50113">
    <property type="entry name" value="PAC"/>
    <property type="match status" value="1"/>
</dbReference>
<dbReference type="InterPro" id="IPR008984">
    <property type="entry name" value="SMAD_FHA_dom_sf"/>
</dbReference>
<dbReference type="Gene3D" id="3.20.20.450">
    <property type="entry name" value="EAL domain"/>
    <property type="match status" value="1"/>
</dbReference>
<dbReference type="NCBIfam" id="TIGR00229">
    <property type="entry name" value="sensory_box"/>
    <property type="match status" value="1"/>
</dbReference>
<sequence>MNTKERQQVRHLLVIKDDGGRRTVPLEAATYSLGRHASNSIVCHSPHVSRQHALLLRMTDPETGNFFFRIVDGNLQGKRSINGITVNGKRCASHNLKHGDLIVLGGDIKARYHVISNVSDTGFRRYSEEVQGSSLPTTTDTGLGFQPITPSSKELSNLSEAALIRLSSFPEMNPNPILEVDLDGKITYLNPAAVQQFPELKHNRSHPLLQGLAELGQDEEQKYLVRELEVDGRIYEQTVHSISESHLVRCYMVDITQRKLTEQALRESEERYAAAARGANDGLWDWDLRTNQIYFSPRWKLILGWHEDEIGKNPEEWFDRIHHEDRERVKAELHYHLNGSKAHFESEHRLLHRDGSYRWVRSRGLALCDEDAIPYRIAGSLTDITAYRLAQEQILHDALHDALTGLPNRVLLLDRLAQAIHRGRRRSDYQFAVLFLDLDRFKVINDSLGHMAGDRLLVEIAQRLQLCLRSEDTIARLGGDEFAILVEDIQSVEAVLQLVEQLHAELNRPLSLDNQDIFTTASIGIAFNSPQTEQPEELLRDADVAMYRAKSLGKNRHEIFSAGMRLEAIAQLQVETELRHALERQELRVFYQPIIQLNEGTLYGFETLVRWEHPQRGLVLPLEFLPIAEETGLIVPISWWVLQQACEQMQAWQQQFPCSQFLNISVNFTPQHFAQPSFLQKLNRILAETGFPPHRLRLEVTENLFMKSTETTIDILQELQDWGIQIYLDDFGTGYSSLNYLHRFPINTLKIDRCFIGHLNSNGSHASIVQAIMTLAHVLGLAVIAEGVETVEQLNQLCQLQCEFGQGYLFSLPLSQTQIAEYLAKNDLAWHNDYYSGNRIVR</sequence>
<feature type="domain" description="EAL" evidence="4">
    <location>
        <begin position="571"/>
        <end position="827"/>
    </location>
</feature>
<dbReference type="FunFam" id="3.20.20.450:FF:000001">
    <property type="entry name" value="Cyclic di-GMP phosphodiesterase yahA"/>
    <property type="match status" value="1"/>
</dbReference>
<dbReference type="PROSITE" id="PS50887">
    <property type="entry name" value="GGDEF"/>
    <property type="match status" value="1"/>
</dbReference>
<dbReference type="SUPFAM" id="SSF141868">
    <property type="entry name" value="EAL domain-like"/>
    <property type="match status" value="1"/>
</dbReference>
<dbReference type="KEGG" id="cyn:Cyan7425_3662"/>
<feature type="domain" description="PAS" evidence="2">
    <location>
        <begin position="268"/>
        <end position="340"/>
    </location>
</feature>
<dbReference type="InterPro" id="IPR043128">
    <property type="entry name" value="Rev_trsase/Diguanyl_cyclase"/>
</dbReference>
<evidence type="ECO:0000313" key="6">
    <source>
        <dbReference type="EMBL" id="ACL45982.1"/>
    </source>
</evidence>
<proteinExistence type="predicted"/>
<protein>
    <submittedName>
        <fullName evidence="6">Diguanylate cyclase/phosphodiesterase with PAS/PAC sensor(S)</fullName>
    </submittedName>
</protein>
<dbReference type="PROSITE" id="PS50112">
    <property type="entry name" value="PAS"/>
    <property type="match status" value="1"/>
</dbReference>
<dbReference type="SMART" id="SM00091">
    <property type="entry name" value="PAS"/>
    <property type="match status" value="2"/>
</dbReference>
<dbReference type="Gene3D" id="3.30.70.270">
    <property type="match status" value="1"/>
</dbReference>
<dbReference type="InterPro" id="IPR000253">
    <property type="entry name" value="FHA_dom"/>
</dbReference>
<organism evidence="6">
    <name type="scientific">Cyanothece sp. (strain PCC 7425 / ATCC 29141)</name>
    <dbReference type="NCBI Taxonomy" id="395961"/>
    <lineage>
        <taxon>Bacteria</taxon>
        <taxon>Bacillati</taxon>
        <taxon>Cyanobacteriota</taxon>
        <taxon>Cyanophyceae</taxon>
        <taxon>Gomontiellales</taxon>
        <taxon>Cyanothecaceae</taxon>
        <taxon>Cyanothece</taxon>
    </lineage>
</organism>
<dbReference type="CDD" id="cd01948">
    <property type="entry name" value="EAL"/>
    <property type="match status" value="1"/>
</dbReference>
<dbReference type="SUPFAM" id="SSF55073">
    <property type="entry name" value="Nucleotide cyclase"/>
    <property type="match status" value="1"/>
</dbReference>
<dbReference type="Gene3D" id="2.60.200.20">
    <property type="match status" value="1"/>
</dbReference>
<reference evidence="6" key="1">
    <citation type="submission" date="2009-01" db="EMBL/GenBank/DDBJ databases">
        <title>Complete sequence of chromosome Cyanothece sp. PCC 7425.</title>
        <authorList>
            <consortium name="US DOE Joint Genome Institute"/>
            <person name="Lucas S."/>
            <person name="Copeland A."/>
            <person name="Lapidus A."/>
            <person name="Glavina del Rio T."/>
            <person name="Dalin E."/>
            <person name="Tice H."/>
            <person name="Bruce D."/>
            <person name="Goodwin L."/>
            <person name="Pitluck S."/>
            <person name="Sims D."/>
            <person name="Meineke L."/>
            <person name="Brettin T."/>
            <person name="Detter J.C."/>
            <person name="Han C."/>
            <person name="Larimer F."/>
            <person name="Land M."/>
            <person name="Hauser L."/>
            <person name="Kyrpides N."/>
            <person name="Ovchinnikova G."/>
            <person name="Liberton M."/>
            <person name="Stoeckel J."/>
            <person name="Banerjee A."/>
            <person name="Singh A."/>
            <person name="Page L."/>
            <person name="Sato H."/>
            <person name="Zhao L."/>
            <person name="Sherman L."/>
            <person name="Pakrasi H."/>
            <person name="Richardson P."/>
        </authorList>
    </citation>
    <scope>NUCLEOTIDE SEQUENCE</scope>
    <source>
        <strain evidence="6">PCC 7425</strain>
    </source>
</reference>
<feature type="domain" description="GGDEF" evidence="5">
    <location>
        <begin position="429"/>
        <end position="562"/>
    </location>
</feature>
<dbReference type="InterPro" id="IPR001633">
    <property type="entry name" value="EAL_dom"/>
</dbReference>
<dbReference type="Gene3D" id="3.30.450.20">
    <property type="entry name" value="PAS domain"/>
    <property type="match status" value="1"/>
</dbReference>
<dbReference type="SMART" id="SM00052">
    <property type="entry name" value="EAL"/>
    <property type="match status" value="1"/>
</dbReference>
<dbReference type="InterPro" id="IPR029787">
    <property type="entry name" value="Nucleotide_cyclase"/>
</dbReference>
<dbReference type="PANTHER" id="PTHR44757:SF2">
    <property type="entry name" value="BIOFILM ARCHITECTURE MAINTENANCE PROTEIN MBAA"/>
    <property type="match status" value="1"/>
</dbReference>
<dbReference type="InterPro" id="IPR035965">
    <property type="entry name" value="PAS-like_dom_sf"/>
</dbReference>
<dbReference type="eggNOG" id="COG5001">
    <property type="taxonomic scope" value="Bacteria"/>
</dbReference>
<evidence type="ECO:0000259" key="3">
    <source>
        <dbReference type="PROSITE" id="PS50113"/>
    </source>
</evidence>
<dbReference type="SMART" id="SM00267">
    <property type="entry name" value="GGDEF"/>
    <property type="match status" value="1"/>
</dbReference>
<dbReference type="InterPro" id="IPR001610">
    <property type="entry name" value="PAC"/>
</dbReference>
<dbReference type="CDD" id="cd01949">
    <property type="entry name" value="GGDEF"/>
    <property type="match status" value="1"/>
</dbReference>